<dbReference type="Gene3D" id="3.30.559.30">
    <property type="entry name" value="Nonribosomal peptide synthetase, condensation domain"/>
    <property type="match status" value="1"/>
</dbReference>
<dbReference type="InterPro" id="IPR023213">
    <property type="entry name" value="CAT-like_dom_sf"/>
</dbReference>
<dbReference type="Pfam" id="PF07428">
    <property type="entry name" value="Tri3"/>
    <property type="match status" value="1"/>
</dbReference>
<dbReference type="OrthoDB" id="2548233at2759"/>
<dbReference type="GO" id="GO:0016407">
    <property type="term" value="F:acetyltransferase activity"/>
    <property type="evidence" value="ECO:0007669"/>
    <property type="project" value="InterPro"/>
</dbReference>
<evidence type="ECO:0000256" key="2">
    <source>
        <dbReference type="ARBA" id="ARBA00022679"/>
    </source>
</evidence>
<dbReference type="AlphaFoldDB" id="A0A1J8R038"/>
<protein>
    <recommendedName>
        <fullName evidence="5">Condensation domain-containing protein</fullName>
    </recommendedName>
</protein>
<reference evidence="3 4" key="1">
    <citation type="submission" date="2016-03" db="EMBL/GenBank/DDBJ databases">
        <title>Comparative genomics of the ectomycorrhizal sister species Rhizopogon vinicolor and Rhizopogon vesiculosus (Basidiomycota: Boletales) reveals a divergence of the mating type B locus.</title>
        <authorList>
            <person name="Mujic A.B."/>
            <person name="Kuo A."/>
            <person name="Tritt A."/>
            <person name="Lipzen A."/>
            <person name="Chen C."/>
            <person name="Johnson J."/>
            <person name="Sharma A."/>
            <person name="Barry K."/>
            <person name="Grigoriev I.V."/>
            <person name="Spatafora J.W."/>
        </authorList>
    </citation>
    <scope>NUCLEOTIDE SEQUENCE [LARGE SCALE GENOMIC DNA]</scope>
    <source>
        <strain evidence="3 4">AM-OR11-056</strain>
    </source>
</reference>
<organism evidence="3 4">
    <name type="scientific">Rhizopogon vesiculosus</name>
    <dbReference type="NCBI Taxonomy" id="180088"/>
    <lineage>
        <taxon>Eukaryota</taxon>
        <taxon>Fungi</taxon>
        <taxon>Dikarya</taxon>
        <taxon>Basidiomycota</taxon>
        <taxon>Agaricomycotina</taxon>
        <taxon>Agaricomycetes</taxon>
        <taxon>Agaricomycetidae</taxon>
        <taxon>Boletales</taxon>
        <taxon>Suillineae</taxon>
        <taxon>Rhizopogonaceae</taxon>
        <taxon>Rhizopogon</taxon>
    </lineage>
</organism>
<sequence>MAYLLARYDLEKFKWKPLEGVGSPKGCVRRLGGGEQTQDIQHRRFKCLYALFFGLMVDLHDPVDITKLSSSAQECWCSLRFQFPTIASSIGGSDELPTLTYTTGTPQAIDQWAQRTLLVHSPSQVDLEQLRVDESQRMVPSPDGDYCWMHFVPGELANDGTVSKFGLLLHSHHSLFDANAVKIIMNFYLNQLSKALSDSRSTSDSVKWGNELENLPPAVFNILNSDEVLPISPGSAQEPSFDNEYYKCMRSVLAGLHAVKKVSIIFSFDCRKDTEWPKTSRAEVLFTKEESTRILTTAKTSGFTLTHVAEAALAMVVIADNPPSSESSSHYFNNVAMFNRRGRLISNWSLYPGYALSFASIRIPISEFLSSDGSVLPLNKDVLLKVAELAKGQYQAHAELPSGLSQCAQLAELFASAFRVAGNNIKIPADRCHAFSSDGKGERYLNPTFTSDTGETVLSVDKFFVSVNTSDANPIFRLSSWSGVIDIGVDYNTNIVKAEDMINYLNRWKRFMLLVLD</sequence>
<dbReference type="InterPro" id="IPR009992">
    <property type="entry name" value="Tri3/Sat12/Sat16/Mac1"/>
</dbReference>
<dbReference type="EMBL" id="LVVM01003331">
    <property type="protein sequence ID" value="OJA15098.1"/>
    <property type="molecule type" value="Genomic_DNA"/>
</dbReference>
<proteinExistence type="inferred from homology"/>
<dbReference type="PANTHER" id="PTHR42034:SF1">
    <property type="entry name" value="CONDENSATION DOMAIN-CONTAINING PROTEIN"/>
    <property type="match status" value="1"/>
</dbReference>
<name>A0A1J8R038_9AGAM</name>
<dbReference type="Proteomes" id="UP000183567">
    <property type="component" value="Unassembled WGS sequence"/>
</dbReference>
<evidence type="ECO:0000313" key="3">
    <source>
        <dbReference type="EMBL" id="OJA15098.1"/>
    </source>
</evidence>
<gene>
    <name evidence="3" type="ORF">AZE42_05574</name>
</gene>
<dbReference type="Gene3D" id="3.30.559.10">
    <property type="entry name" value="Chloramphenicol acetyltransferase-like domain"/>
    <property type="match status" value="1"/>
</dbReference>
<keyword evidence="4" id="KW-1185">Reference proteome</keyword>
<evidence type="ECO:0008006" key="5">
    <source>
        <dbReference type="Google" id="ProtNLM"/>
    </source>
</evidence>
<comment type="caution">
    <text evidence="3">The sequence shown here is derived from an EMBL/GenBank/DDBJ whole genome shotgun (WGS) entry which is preliminary data.</text>
</comment>
<evidence type="ECO:0000313" key="4">
    <source>
        <dbReference type="Proteomes" id="UP000183567"/>
    </source>
</evidence>
<keyword evidence="2" id="KW-0808">Transferase</keyword>
<evidence type="ECO:0000256" key="1">
    <source>
        <dbReference type="ARBA" id="ARBA00006439"/>
    </source>
</evidence>
<dbReference type="GO" id="GO:0043386">
    <property type="term" value="P:mycotoxin biosynthetic process"/>
    <property type="evidence" value="ECO:0007669"/>
    <property type="project" value="InterPro"/>
</dbReference>
<comment type="similarity">
    <text evidence="1">Belongs to the trichothecene O-acetyltransferase family.</text>
</comment>
<dbReference type="PANTHER" id="PTHR42034">
    <property type="entry name" value="CHROMOSOME 7, WHOLE GENOME SHOTGUN SEQUENCE-RELATED"/>
    <property type="match status" value="1"/>
</dbReference>
<accession>A0A1J8R038</accession>